<reference evidence="12" key="1">
    <citation type="journal article" date="2023" name="Mol. Phylogenet. Evol.">
        <title>Genome-scale phylogeny and comparative genomics of the fungal order Sordariales.</title>
        <authorList>
            <person name="Hensen N."/>
            <person name="Bonometti L."/>
            <person name="Westerberg I."/>
            <person name="Brannstrom I.O."/>
            <person name="Guillou S."/>
            <person name="Cros-Aarteil S."/>
            <person name="Calhoun S."/>
            <person name="Haridas S."/>
            <person name="Kuo A."/>
            <person name="Mondo S."/>
            <person name="Pangilinan J."/>
            <person name="Riley R."/>
            <person name="LaButti K."/>
            <person name="Andreopoulos B."/>
            <person name="Lipzen A."/>
            <person name="Chen C."/>
            <person name="Yan M."/>
            <person name="Daum C."/>
            <person name="Ng V."/>
            <person name="Clum A."/>
            <person name="Steindorff A."/>
            <person name="Ohm R.A."/>
            <person name="Martin F."/>
            <person name="Silar P."/>
            <person name="Natvig D.O."/>
            <person name="Lalanne C."/>
            <person name="Gautier V."/>
            <person name="Ament-Velasquez S.L."/>
            <person name="Kruys A."/>
            <person name="Hutchinson M.I."/>
            <person name="Powell A.J."/>
            <person name="Barry K."/>
            <person name="Miller A.N."/>
            <person name="Grigoriev I.V."/>
            <person name="Debuchy R."/>
            <person name="Gladieux P."/>
            <person name="Hiltunen Thoren M."/>
            <person name="Johannesson H."/>
        </authorList>
    </citation>
    <scope>NUCLEOTIDE SEQUENCE</scope>
    <source>
        <strain evidence="12">PSN293</strain>
    </source>
</reference>
<evidence type="ECO:0000256" key="2">
    <source>
        <dbReference type="ARBA" id="ARBA00005312"/>
    </source>
</evidence>
<evidence type="ECO:0000256" key="1">
    <source>
        <dbReference type="ARBA" id="ARBA00004496"/>
    </source>
</evidence>
<dbReference type="InterPro" id="IPR045864">
    <property type="entry name" value="aa-tRNA-synth_II/BPL/LPL"/>
</dbReference>
<keyword evidence="9" id="KW-0030">Aminoacyl-tRNA synthetase</keyword>
<evidence type="ECO:0000313" key="12">
    <source>
        <dbReference type="EMBL" id="KAK4219695.1"/>
    </source>
</evidence>
<dbReference type="GO" id="GO:0005829">
    <property type="term" value="C:cytosol"/>
    <property type="evidence" value="ECO:0007669"/>
    <property type="project" value="TreeGrafter"/>
</dbReference>
<organism evidence="12 13">
    <name type="scientific">Rhypophila decipiens</name>
    <dbReference type="NCBI Taxonomy" id="261697"/>
    <lineage>
        <taxon>Eukaryota</taxon>
        <taxon>Fungi</taxon>
        <taxon>Dikarya</taxon>
        <taxon>Ascomycota</taxon>
        <taxon>Pezizomycotina</taxon>
        <taxon>Sordariomycetes</taxon>
        <taxon>Sordariomycetidae</taxon>
        <taxon>Sordariales</taxon>
        <taxon>Naviculisporaceae</taxon>
        <taxon>Rhypophila</taxon>
    </lineage>
</organism>
<keyword evidence="6" id="KW-0547">Nucleotide-binding</keyword>
<feature type="domain" description="Aminoacyl-transfer RNA synthetases class-II family profile" evidence="11">
    <location>
        <begin position="172"/>
        <end position="509"/>
    </location>
</feature>
<dbReference type="Pfam" id="PF00152">
    <property type="entry name" value="tRNA-synt_2"/>
    <property type="match status" value="1"/>
</dbReference>
<evidence type="ECO:0000256" key="4">
    <source>
        <dbReference type="ARBA" id="ARBA00022490"/>
    </source>
</evidence>
<dbReference type="Proteomes" id="UP001301769">
    <property type="component" value="Unassembled WGS sequence"/>
</dbReference>
<keyword evidence="13" id="KW-1185">Reference proteome</keyword>
<sequence>MGSVETPSSDLVQSGLADQNEEDSCFLDARVHSIIAKSREPGEEEIEFLLRRAGEFFTAVITSSSVNTASFKIAETLTIESLVRVTTRADPQEDLERPAKRRRSTSNHKLLQVYNIKVLSRAKSTLPEDRIVTHGASGESDPLSSEPYKGLIEDRLDNRLLDARVSSTAAIFKIFSGIHELAVQFLRDADFYHIATPALVSYMWPGEEDDHFSVPYLDGKTAWLAPTSEVHLSMALAADMQRVYDIHTVFRREPKSDGRHLTEFTMLELVFALKDSWTEILDLADDLLVYIIRSLKEKERYKSLTQMAERLYPLAGSFQLGLDPKTGRLPRITFRKAKSLLRDSLGLDARDEDDLSREEEAALGKLLSSPSSPIQPPTDIFIITHYPRHIRACNVYPSSPQHSPDPSPVDDDKANTTHSFDIILAGQEIVTGCQLLHSYQDLREAFLKRTPPIYPDSPEWRTYMAAHELGMPPWGGFGLGINRLVQGFLGLADIRETVLFPRDASRLAP</sequence>
<evidence type="ECO:0000256" key="6">
    <source>
        <dbReference type="ARBA" id="ARBA00022741"/>
    </source>
</evidence>
<name>A0AAN6YKY4_9PEZI</name>
<dbReference type="InterPro" id="IPR004364">
    <property type="entry name" value="Aa-tRNA-synt_II"/>
</dbReference>
<evidence type="ECO:0000256" key="9">
    <source>
        <dbReference type="ARBA" id="ARBA00023146"/>
    </source>
</evidence>
<dbReference type="EMBL" id="MU858047">
    <property type="protein sequence ID" value="KAK4219695.1"/>
    <property type="molecule type" value="Genomic_DNA"/>
</dbReference>
<proteinExistence type="inferred from homology"/>
<keyword evidence="8" id="KW-0648">Protein biosynthesis</keyword>
<keyword evidence="5" id="KW-0436">Ligase</keyword>
<evidence type="ECO:0000259" key="11">
    <source>
        <dbReference type="PROSITE" id="PS50862"/>
    </source>
</evidence>
<dbReference type="InterPro" id="IPR002312">
    <property type="entry name" value="Asp/Asn-tRNA-synth_IIb"/>
</dbReference>
<evidence type="ECO:0000256" key="10">
    <source>
        <dbReference type="ARBA" id="ARBA00047904"/>
    </source>
</evidence>
<evidence type="ECO:0000256" key="7">
    <source>
        <dbReference type="ARBA" id="ARBA00022840"/>
    </source>
</evidence>
<comment type="caution">
    <text evidence="12">The sequence shown here is derived from an EMBL/GenBank/DDBJ whole genome shotgun (WGS) entry which is preliminary data.</text>
</comment>
<dbReference type="EC" id="6.1.1.12" evidence="3"/>
<dbReference type="InterPro" id="IPR006195">
    <property type="entry name" value="aa-tRNA-synth_II"/>
</dbReference>
<comment type="subcellular location">
    <subcellularLocation>
        <location evidence="1">Cytoplasm</location>
    </subcellularLocation>
</comment>
<dbReference type="AlphaFoldDB" id="A0AAN6YKY4"/>
<keyword evidence="7" id="KW-0067">ATP-binding</keyword>
<dbReference type="PROSITE" id="PS50862">
    <property type="entry name" value="AA_TRNA_LIGASE_II"/>
    <property type="match status" value="1"/>
</dbReference>
<evidence type="ECO:0000313" key="13">
    <source>
        <dbReference type="Proteomes" id="UP001301769"/>
    </source>
</evidence>
<accession>A0AAN6YKY4</accession>
<dbReference type="InterPro" id="IPR004523">
    <property type="entry name" value="Asp-tRNA_synthase_2"/>
</dbReference>
<dbReference type="GO" id="GO:0003723">
    <property type="term" value="F:RNA binding"/>
    <property type="evidence" value="ECO:0007669"/>
    <property type="project" value="TreeGrafter"/>
</dbReference>
<evidence type="ECO:0000256" key="5">
    <source>
        <dbReference type="ARBA" id="ARBA00022598"/>
    </source>
</evidence>
<reference evidence="12" key="2">
    <citation type="submission" date="2023-05" db="EMBL/GenBank/DDBJ databases">
        <authorList>
            <consortium name="Lawrence Berkeley National Laboratory"/>
            <person name="Steindorff A."/>
            <person name="Hensen N."/>
            <person name="Bonometti L."/>
            <person name="Westerberg I."/>
            <person name="Brannstrom I.O."/>
            <person name="Guillou S."/>
            <person name="Cros-Aarteil S."/>
            <person name="Calhoun S."/>
            <person name="Haridas S."/>
            <person name="Kuo A."/>
            <person name="Mondo S."/>
            <person name="Pangilinan J."/>
            <person name="Riley R."/>
            <person name="Labutti K."/>
            <person name="Andreopoulos B."/>
            <person name="Lipzen A."/>
            <person name="Chen C."/>
            <person name="Yanf M."/>
            <person name="Daum C."/>
            <person name="Ng V."/>
            <person name="Clum A."/>
            <person name="Ohm R."/>
            <person name="Martin F."/>
            <person name="Silar P."/>
            <person name="Natvig D."/>
            <person name="Lalanne C."/>
            <person name="Gautier V."/>
            <person name="Ament-Velasquez S.L."/>
            <person name="Kruys A."/>
            <person name="Hutchinson M.I."/>
            <person name="Powell A.J."/>
            <person name="Barry K."/>
            <person name="Miller A.N."/>
            <person name="Grigoriev I.V."/>
            <person name="Debuchy R."/>
            <person name="Gladieux P."/>
            <person name="Thoren M.H."/>
            <person name="Johannesson H."/>
        </authorList>
    </citation>
    <scope>NUCLEOTIDE SEQUENCE</scope>
    <source>
        <strain evidence="12">PSN293</strain>
    </source>
</reference>
<dbReference type="SUPFAM" id="SSF55681">
    <property type="entry name" value="Class II aaRS and biotin synthetases"/>
    <property type="match status" value="1"/>
</dbReference>
<evidence type="ECO:0000256" key="3">
    <source>
        <dbReference type="ARBA" id="ARBA00012841"/>
    </source>
</evidence>
<dbReference type="GO" id="GO:0005524">
    <property type="term" value="F:ATP binding"/>
    <property type="evidence" value="ECO:0007669"/>
    <property type="project" value="UniProtKB-KW"/>
</dbReference>
<dbReference type="GO" id="GO:0004815">
    <property type="term" value="F:aspartate-tRNA ligase activity"/>
    <property type="evidence" value="ECO:0007669"/>
    <property type="project" value="UniProtKB-EC"/>
</dbReference>
<protein>
    <recommendedName>
        <fullName evidence="3">aspartate--tRNA ligase</fullName>
        <ecNumber evidence="3">6.1.1.12</ecNumber>
    </recommendedName>
</protein>
<comment type="similarity">
    <text evidence="2">Belongs to the class-II aminoacyl-tRNA synthetase family. Type 2 subfamily.</text>
</comment>
<dbReference type="PANTHER" id="PTHR43450">
    <property type="entry name" value="ASPARTYL-TRNA SYNTHETASE"/>
    <property type="match status" value="1"/>
</dbReference>
<gene>
    <name evidence="12" type="ORF">QBC37DRAFT_303316</name>
</gene>
<comment type="catalytic activity">
    <reaction evidence="10">
        <text>tRNA(Asp) + L-aspartate + ATP = L-aspartyl-tRNA(Asp) + AMP + diphosphate</text>
        <dbReference type="Rhea" id="RHEA:19649"/>
        <dbReference type="Rhea" id="RHEA-COMP:9660"/>
        <dbReference type="Rhea" id="RHEA-COMP:9678"/>
        <dbReference type="ChEBI" id="CHEBI:29991"/>
        <dbReference type="ChEBI" id="CHEBI:30616"/>
        <dbReference type="ChEBI" id="CHEBI:33019"/>
        <dbReference type="ChEBI" id="CHEBI:78442"/>
        <dbReference type="ChEBI" id="CHEBI:78516"/>
        <dbReference type="ChEBI" id="CHEBI:456215"/>
        <dbReference type="EC" id="6.1.1.12"/>
    </reaction>
</comment>
<dbReference type="Gene3D" id="3.30.930.10">
    <property type="entry name" value="Bira Bifunctional Protein, Domain 2"/>
    <property type="match status" value="1"/>
</dbReference>
<dbReference type="PRINTS" id="PR01042">
    <property type="entry name" value="TRNASYNTHASP"/>
</dbReference>
<dbReference type="GO" id="GO:0006422">
    <property type="term" value="P:aspartyl-tRNA aminoacylation"/>
    <property type="evidence" value="ECO:0007669"/>
    <property type="project" value="InterPro"/>
</dbReference>
<dbReference type="PANTHER" id="PTHR43450:SF4">
    <property type="entry name" value="ASPARTATE--TRNA LIGASE"/>
    <property type="match status" value="1"/>
</dbReference>
<keyword evidence="4" id="KW-0963">Cytoplasm</keyword>
<dbReference type="GO" id="GO:0017101">
    <property type="term" value="C:aminoacyl-tRNA synthetase multienzyme complex"/>
    <property type="evidence" value="ECO:0007669"/>
    <property type="project" value="TreeGrafter"/>
</dbReference>
<evidence type="ECO:0000256" key="8">
    <source>
        <dbReference type="ARBA" id="ARBA00022917"/>
    </source>
</evidence>